<keyword evidence="1" id="KW-0547">Nucleotide-binding</keyword>
<dbReference type="InterPro" id="IPR011009">
    <property type="entry name" value="Kinase-like_dom_sf"/>
</dbReference>
<keyword evidence="4" id="KW-0808">Transferase</keyword>
<dbReference type="PIRSF" id="PIRSF000654">
    <property type="entry name" value="Integrin-linked_kinase"/>
    <property type="match status" value="1"/>
</dbReference>
<dbReference type="Pfam" id="PF00069">
    <property type="entry name" value="Pkinase"/>
    <property type="match status" value="1"/>
</dbReference>
<sequence length="269" mass="31445">MSESPINWLEEAIEDEYIYYFNHTDFNDFVKIDQGGFGEVYKAWWEDCNLIVALKSLKSNCNLKLIQEIKILKKNNIHPNIIHLYGVTKDLSSGNYKMHTKNILVDDRGTMLISDFGHSIHINDSNSIEEIYAMPAFTDPQCLMGLENRLTKTSDIYSLGVIFWEISSGKEPFENRKALEIIPLICQGKREEPIENMPKTYIDLYECCWDQNQKNRPEAKIIMNELDIIEQQLLIIWVIYLYVVMGEIMEQCHQQDYVTCMTYKTKAKS</sequence>
<dbReference type="PANTHER" id="PTHR44329">
    <property type="entry name" value="SERINE/THREONINE-PROTEIN KINASE TNNI3K-RELATED"/>
    <property type="match status" value="1"/>
</dbReference>
<evidence type="ECO:0000313" key="5">
    <source>
        <dbReference type="Proteomes" id="UP000439903"/>
    </source>
</evidence>
<dbReference type="Gene3D" id="1.10.510.10">
    <property type="entry name" value="Transferase(Phosphotransferase) domain 1"/>
    <property type="match status" value="2"/>
</dbReference>
<dbReference type="InterPro" id="IPR000719">
    <property type="entry name" value="Prot_kinase_dom"/>
</dbReference>
<dbReference type="PROSITE" id="PS50011">
    <property type="entry name" value="PROTEIN_KINASE_DOM"/>
    <property type="match status" value="1"/>
</dbReference>
<dbReference type="InterPro" id="IPR051681">
    <property type="entry name" value="Ser/Thr_Kinases-Pseudokinases"/>
</dbReference>
<keyword evidence="4" id="KW-0418">Kinase</keyword>
<comment type="caution">
    <text evidence="4">The sequence shown here is derived from an EMBL/GenBank/DDBJ whole genome shotgun (WGS) entry which is preliminary data.</text>
</comment>
<dbReference type="EMBL" id="WTPW01000002">
    <property type="protein sequence ID" value="KAF0562319.1"/>
    <property type="molecule type" value="Genomic_DNA"/>
</dbReference>
<dbReference type="OrthoDB" id="346907at2759"/>
<evidence type="ECO:0000256" key="1">
    <source>
        <dbReference type="ARBA" id="ARBA00022741"/>
    </source>
</evidence>
<dbReference type="SUPFAM" id="SSF56112">
    <property type="entry name" value="Protein kinase-like (PK-like)"/>
    <property type="match status" value="1"/>
</dbReference>
<reference evidence="4 5" key="1">
    <citation type="journal article" date="2019" name="Environ. Microbiol.">
        <title>At the nexus of three kingdoms: the genome of the mycorrhizal fungus Gigaspora margarita provides insights into plant, endobacterial and fungal interactions.</title>
        <authorList>
            <person name="Venice F."/>
            <person name="Ghignone S."/>
            <person name="Salvioli di Fossalunga A."/>
            <person name="Amselem J."/>
            <person name="Novero M."/>
            <person name="Xianan X."/>
            <person name="Sedzielewska Toro K."/>
            <person name="Morin E."/>
            <person name="Lipzen A."/>
            <person name="Grigoriev I.V."/>
            <person name="Henrissat B."/>
            <person name="Martin F.M."/>
            <person name="Bonfante P."/>
        </authorList>
    </citation>
    <scope>NUCLEOTIDE SEQUENCE [LARGE SCALE GENOMIC DNA]</scope>
    <source>
        <strain evidence="4 5">BEG34</strain>
    </source>
</reference>
<feature type="domain" description="Protein kinase" evidence="3">
    <location>
        <begin position="1"/>
        <end position="234"/>
    </location>
</feature>
<evidence type="ECO:0000256" key="2">
    <source>
        <dbReference type="ARBA" id="ARBA00022840"/>
    </source>
</evidence>
<protein>
    <submittedName>
        <fullName evidence="4">Kinase-like protein</fullName>
    </submittedName>
</protein>
<evidence type="ECO:0000313" key="4">
    <source>
        <dbReference type="EMBL" id="KAF0562319.1"/>
    </source>
</evidence>
<name>A0A8H4EWB6_GIGMA</name>
<evidence type="ECO:0000259" key="3">
    <source>
        <dbReference type="PROSITE" id="PS50011"/>
    </source>
</evidence>
<keyword evidence="5" id="KW-1185">Reference proteome</keyword>
<keyword evidence="2" id="KW-0067">ATP-binding</keyword>
<dbReference type="Pfam" id="PF07714">
    <property type="entry name" value="PK_Tyr_Ser-Thr"/>
    <property type="match status" value="1"/>
</dbReference>
<dbReference type="GO" id="GO:0005524">
    <property type="term" value="F:ATP binding"/>
    <property type="evidence" value="ECO:0007669"/>
    <property type="project" value="UniProtKB-KW"/>
</dbReference>
<dbReference type="Proteomes" id="UP000439903">
    <property type="component" value="Unassembled WGS sequence"/>
</dbReference>
<accession>A0A8H4EWB6</accession>
<proteinExistence type="predicted"/>
<gene>
    <name evidence="4" type="ORF">F8M41_000087</name>
</gene>
<dbReference type="AlphaFoldDB" id="A0A8H4EWB6"/>
<organism evidence="4 5">
    <name type="scientific">Gigaspora margarita</name>
    <dbReference type="NCBI Taxonomy" id="4874"/>
    <lineage>
        <taxon>Eukaryota</taxon>
        <taxon>Fungi</taxon>
        <taxon>Fungi incertae sedis</taxon>
        <taxon>Mucoromycota</taxon>
        <taxon>Glomeromycotina</taxon>
        <taxon>Glomeromycetes</taxon>
        <taxon>Diversisporales</taxon>
        <taxon>Gigasporaceae</taxon>
        <taxon>Gigaspora</taxon>
    </lineage>
</organism>
<dbReference type="GO" id="GO:0004674">
    <property type="term" value="F:protein serine/threonine kinase activity"/>
    <property type="evidence" value="ECO:0007669"/>
    <property type="project" value="TreeGrafter"/>
</dbReference>
<dbReference type="PANTHER" id="PTHR44329:SF298">
    <property type="entry name" value="MIXED LINEAGE KINASE DOMAIN-LIKE PROTEIN"/>
    <property type="match status" value="1"/>
</dbReference>
<dbReference type="InterPro" id="IPR001245">
    <property type="entry name" value="Ser-Thr/Tyr_kinase_cat_dom"/>
</dbReference>